<organism evidence="9 10">
    <name type="scientific">Terasakiispira papahanaumokuakeensis</name>
    <dbReference type="NCBI Taxonomy" id="197479"/>
    <lineage>
        <taxon>Bacteria</taxon>
        <taxon>Pseudomonadati</taxon>
        <taxon>Pseudomonadota</taxon>
        <taxon>Gammaproteobacteria</taxon>
        <taxon>Oceanospirillales</taxon>
        <taxon>Terasakiispira</taxon>
    </lineage>
</organism>
<comment type="similarity">
    <text evidence="2 7">Belongs to the PstS family.</text>
</comment>
<dbReference type="NCBIfam" id="TIGR00975">
    <property type="entry name" value="3a0107s03"/>
    <property type="match status" value="1"/>
</dbReference>
<dbReference type="GO" id="GO:0042301">
    <property type="term" value="F:phosphate ion binding"/>
    <property type="evidence" value="ECO:0007669"/>
    <property type="project" value="InterPro"/>
</dbReference>
<gene>
    <name evidence="9" type="ORF">BFW38_09405</name>
</gene>
<dbReference type="InterPro" id="IPR050962">
    <property type="entry name" value="Phosphate-bind_PstS"/>
</dbReference>
<evidence type="ECO:0000256" key="5">
    <source>
        <dbReference type="ARBA" id="ARBA00022448"/>
    </source>
</evidence>
<evidence type="ECO:0000256" key="3">
    <source>
        <dbReference type="ARBA" id="ARBA00011529"/>
    </source>
</evidence>
<reference evidence="9 10" key="1">
    <citation type="submission" date="2016-08" db="EMBL/GenBank/DDBJ databases">
        <authorList>
            <person name="Seilhamer J.J."/>
        </authorList>
    </citation>
    <scope>NUCLEOTIDE SEQUENCE [LARGE SCALE GENOMIC DNA]</scope>
    <source>
        <strain evidence="9 10">PH27A</strain>
    </source>
</reference>
<comment type="function">
    <text evidence="1 7">Part of the ABC transporter complex PstSACB involved in phosphate import.</text>
</comment>
<evidence type="ECO:0000256" key="1">
    <source>
        <dbReference type="ARBA" id="ARBA00002841"/>
    </source>
</evidence>
<evidence type="ECO:0000256" key="7">
    <source>
        <dbReference type="PIRNR" id="PIRNR002756"/>
    </source>
</evidence>
<protein>
    <recommendedName>
        <fullName evidence="4 7">Phosphate-binding protein PstS</fullName>
    </recommendedName>
</protein>
<keyword evidence="10" id="KW-1185">Reference proteome</keyword>
<dbReference type="NCBIfam" id="NF008171">
    <property type="entry name" value="PRK10918.1"/>
    <property type="match status" value="1"/>
</dbReference>
<feature type="domain" description="PBP" evidence="8">
    <location>
        <begin position="8"/>
        <end position="294"/>
    </location>
</feature>
<comment type="subunit">
    <text evidence="3 7">The complex is composed of two ATP-binding proteins (PstB), two transmembrane proteins (PstC and PstA) and a solute-binding protein (PstS).</text>
</comment>
<sequence length="335" mass="36415">MCSAPAFSATVINGAGASFPYPVYAKWAEQYNKETGVELNYQAIGSGGGIKQIKAKTVDFGASDAPLDKSELDEFGMVQFPAVMGSIVPVVNLQGIGPDEMRLSGEALADIYLGKIKTWNDPALKALNPSLDLPDMPIYTVHRSDGSGTSYNFTDYLSRVSSDWKNNVGVGKEVAWPQDANQLGGKGNAGIANFVKRTPGAIGYVEYAYAHTNNLSYTQMKNKAGEFVSPTMESFQAAAANADWAHAPGFKLILNDQPGAESWPMTAATFILMYKEQANPETAKEVLKFFDWAYEKGDGLAKELEYVPMPDSVVEMVENTWHNQIKSTSGEVLFK</sequence>
<dbReference type="PIRSF" id="PIRSF002756">
    <property type="entry name" value="PstS"/>
    <property type="match status" value="1"/>
</dbReference>
<dbReference type="PANTHER" id="PTHR42996">
    <property type="entry name" value="PHOSPHATE-BINDING PROTEIN PSTS"/>
    <property type="match status" value="1"/>
</dbReference>
<dbReference type="InterPro" id="IPR005673">
    <property type="entry name" value="ABC_phos-bd_PstS"/>
</dbReference>
<evidence type="ECO:0000256" key="6">
    <source>
        <dbReference type="ARBA" id="ARBA00022592"/>
    </source>
</evidence>
<dbReference type="SUPFAM" id="SSF53850">
    <property type="entry name" value="Periplasmic binding protein-like II"/>
    <property type="match status" value="1"/>
</dbReference>
<dbReference type="STRING" id="197479.BFW38_09405"/>
<evidence type="ECO:0000256" key="4">
    <source>
        <dbReference type="ARBA" id="ARBA00021889"/>
    </source>
</evidence>
<dbReference type="Gene3D" id="3.40.190.10">
    <property type="entry name" value="Periplasmic binding protein-like II"/>
    <property type="match status" value="2"/>
</dbReference>
<dbReference type="AlphaFoldDB" id="A0A1E2VEF1"/>
<keyword evidence="5 7" id="KW-0813">Transport</keyword>
<dbReference type="GO" id="GO:0035435">
    <property type="term" value="P:phosphate ion transmembrane transport"/>
    <property type="evidence" value="ECO:0007669"/>
    <property type="project" value="InterPro"/>
</dbReference>
<dbReference type="CDD" id="cd13565">
    <property type="entry name" value="PBP2_PstS"/>
    <property type="match status" value="1"/>
</dbReference>
<evidence type="ECO:0000313" key="9">
    <source>
        <dbReference type="EMBL" id="ODC05334.1"/>
    </source>
</evidence>
<dbReference type="GO" id="GO:0043190">
    <property type="term" value="C:ATP-binding cassette (ABC) transporter complex"/>
    <property type="evidence" value="ECO:0007669"/>
    <property type="project" value="InterPro"/>
</dbReference>
<name>A0A1E2VEF1_9GAMM</name>
<dbReference type="Pfam" id="PF12849">
    <property type="entry name" value="PBP_like_2"/>
    <property type="match status" value="1"/>
</dbReference>
<proteinExistence type="inferred from homology"/>
<dbReference type="Proteomes" id="UP000094291">
    <property type="component" value="Unassembled WGS sequence"/>
</dbReference>
<keyword evidence="6 7" id="KW-0592">Phosphate transport</keyword>
<evidence type="ECO:0000313" key="10">
    <source>
        <dbReference type="Proteomes" id="UP000094291"/>
    </source>
</evidence>
<comment type="caution">
    <text evidence="9">The sequence shown here is derived from an EMBL/GenBank/DDBJ whole genome shotgun (WGS) entry which is preliminary data.</text>
</comment>
<dbReference type="EMBL" id="MDTQ01000001">
    <property type="protein sequence ID" value="ODC05334.1"/>
    <property type="molecule type" value="Genomic_DNA"/>
</dbReference>
<dbReference type="InterPro" id="IPR024370">
    <property type="entry name" value="PBP_domain"/>
</dbReference>
<dbReference type="PANTHER" id="PTHR42996:SF1">
    <property type="entry name" value="PHOSPHATE-BINDING PROTEIN PSTS"/>
    <property type="match status" value="1"/>
</dbReference>
<accession>A0A1E2VEF1</accession>
<evidence type="ECO:0000256" key="2">
    <source>
        <dbReference type="ARBA" id="ARBA00008725"/>
    </source>
</evidence>
<evidence type="ECO:0000259" key="8">
    <source>
        <dbReference type="Pfam" id="PF12849"/>
    </source>
</evidence>